<protein>
    <submittedName>
        <fullName evidence="1">Uncharacterized protein</fullName>
    </submittedName>
</protein>
<proteinExistence type="predicted"/>
<keyword evidence="2" id="KW-1185">Reference proteome</keyword>
<gene>
    <name evidence="1" type="ORF">AYBTSS11_LOCUS6398</name>
</gene>
<feature type="non-terminal residue" evidence="1">
    <location>
        <position position="67"/>
    </location>
</feature>
<name>A0AA86S4X8_9FABA</name>
<evidence type="ECO:0000313" key="1">
    <source>
        <dbReference type="EMBL" id="CAJ1933518.1"/>
    </source>
</evidence>
<evidence type="ECO:0000313" key="2">
    <source>
        <dbReference type="Proteomes" id="UP001189624"/>
    </source>
</evidence>
<dbReference type="Proteomes" id="UP001189624">
    <property type="component" value="Chromosome 2"/>
</dbReference>
<dbReference type="AlphaFoldDB" id="A0AA86S4X8"/>
<sequence length="67" mass="7342">MACYWDSSITLVLHYYKRLVHPIKSSGGHSVRLVSQSSDHLPLPTVEGLQATFSTTPNGRVSLACLD</sequence>
<dbReference type="EMBL" id="OY731399">
    <property type="protein sequence ID" value="CAJ1933518.1"/>
    <property type="molecule type" value="Genomic_DNA"/>
</dbReference>
<dbReference type="Gramene" id="rna-AYBTSS11_LOCUS6398">
    <property type="protein sequence ID" value="CAJ1933518.1"/>
    <property type="gene ID" value="gene-AYBTSS11_LOCUS6398"/>
</dbReference>
<reference evidence="1" key="1">
    <citation type="submission" date="2023-10" db="EMBL/GenBank/DDBJ databases">
        <authorList>
            <person name="Domelevo Entfellner J.-B."/>
        </authorList>
    </citation>
    <scope>NUCLEOTIDE SEQUENCE</scope>
</reference>
<accession>A0AA86S4X8</accession>
<organism evidence="1 2">
    <name type="scientific">Sphenostylis stenocarpa</name>
    <dbReference type="NCBI Taxonomy" id="92480"/>
    <lineage>
        <taxon>Eukaryota</taxon>
        <taxon>Viridiplantae</taxon>
        <taxon>Streptophyta</taxon>
        <taxon>Embryophyta</taxon>
        <taxon>Tracheophyta</taxon>
        <taxon>Spermatophyta</taxon>
        <taxon>Magnoliopsida</taxon>
        <taxon>eudicotyledons</taxon>
        <taxon>Gunneridae</taxon>
        <taxon>Pentapetalae</taxon>
        <taxon>rosids</taxon>
        <taxon>fabids</taxon>
        <taxon>Fabales</taxon>
        <taxon>Fabaceae</taxon>
        <taxon>Papilionoideae</taxon>
        <taxon>50 kb inversion clade</taxon>
        <taxon>NPAAA clade</taxon>
        <taxon>indigoferoid/millettioid clade</taxon>
        <taxon>Phaseoleae</taxon>
        <taxon>Sphenostylis</taxon>
    </lineage>
</organism>